<comment type="caution">
    <text evidence="2">The sequence shown here is derived from an EMBL/GenBank/DDBJ whole genome shotgun (WGS) entry which is preliminary data.</text>
</comment>
<evidence type="ECO:0000313" key="3">
    <source>
        <dbReference type="Proteomes" id="UP000809789"/>
    </source>
</evidence>
<feature type="compositionally biased region" description="Acidic residues" evidence="1">
    <location>
        <begin position="167"/>
        <end position="195"/>
    </location>
</feature>
<feature type="compositionally biased region" description="Basic residues" evidence="1">
    <location>
        <begin position="267"/>
        <end position="280"/>
    </location>
</feature>
<dbReference type="EMBL" id="JAESVG020000001">
    <property type="protein sequence ID" value="KAG8631152.1"/>
    <property type="molecule type" value="Genomic_DNA"/>
</dbReference>
<sequence>MKRKLPPPPPRAAYAASQPLYASIDASVSKVPHILAQLHQALSITQQNHLQLSPVSARQCADHLLKAMTTSCSAFSSLVTELEAVLKQPQIPADMELRMDEAEQTKLRGLEKAMKEKLSMLEYTMSLGATQTEELHGLVDDLNTMEMAQHVTSTKRRRVGPAKSTEGEEEQESTAESEEQDNKEEPTADAEADVEFQDMTEEVEKRIQEKLKAEKEQKLCKLARKRKRESKDSAASMMEGTKKLGLDSGRQSSAVNDTKAGEEDGKRARKKARKAAKRSRHSDQDPGDGSIKSDATKNRKNGTTITKDTPTKPTQAQTQNSTDNGKNSKVRKRSSDIQLPTEPDGDDITRSSKKRKVNGRS</sequence>
<feature type="region of interest" description="Disordered" evidence="1">
    <location>
        <begin position="150"/>
        <end position="195"/>
    </location>
</feature>
<gene>
    <name evidence="2" type="ORF">KVT40_000292</name>
</gene>
<reference evidence="2" key="1">
    <citation type="submission" date="2021-07" db="EMBL/GenBank/DDBJ databases">
        <title>Elsinoe batatas strain:CRI-CJ2 Genome sequencing and assembly.</title>
        <authorList>
            <person name="Huang L."/>
        </authorList>
    </citation>
    <scope>NUCLEOTIDE SEQUENCE</scope>
    <source>
        <strain evidence="2">CRI-CJ2</strain>
    </source>
</reference>
<name>A0A8K0L919_9PEZI</name>
<proteinExistence type="predicted"/>
<dbReference type="OrthoDB" id="10398036at2759"/>
<feature type="compositionally biased region" description="Basic and acidic residues" evidence="1">
    <location>
        <begin position="208"/>
        <end position="219"/>
    </location>
</feature>
<evidence type="ECO:0000256" key="1">
    <source>
        <dbReference type="SAM" id="MobiDB-lite"/>
    </source>
</evidence>
<dbReference type="AlphaFoldDB" id="A0A8K0L919"/>
<feature type="compositionally biased region" description="Polar residues" evidence="1">
    <location>
        <begin position="315"/>
        <end position="327"/>
    </location>
</feature>
<evidence type="ECO:0000313" key="2">
    <source>
        <dbReference type="EMBL" id="KAG8631152.1"/>
    </source>
</evidence>
<feature type="region of interest" description="Disordered" evidence="1">
    <location>
        <begin position="208"/>
        <end position="361"/>
    </location>
</feature>
<accession>A0A8K0L919</accession>
<dbReference type="Proteomes" id="UP000809789">
    <property type="component" value="Unassembled WGS sequence"/>
</dbReference>
<protein>
    <submittedName>
        <fullName evidence="2">Uncharacterized protein</fullName>
    </submittedName>
</protein>
<keyword evidence="3" id="KW-1185">Reference proteome</keyword>
<organism evidence="2 3">
    <name type="scientific">Elsinoe batatas</name>
    <dbReference type="NCBI Taxonomy" id="2601811"/>
    <lineage>
        <taxon>Eukaryota</taxon>
        <taxon>Fungi</taxon>
        <taxon>Dikarya</taxon>
        <taxon>Ascomycota</taxon>
        <taxon>Pezizomycotina</taxon>
        <taxon>Dothideomycetes</taxon>
        <taxon>Dothideomycetidae</taxon>
        <taxon>Myriangiales</taxon>
        <taxon>Elsinoaceae</taxon>
        <taxon>Elsinoe</taxon>
    </lineage>
</organism>
<feature type="compositionally biased region" description="Basic residues" evidence="1">
    <location>
        <begin position="351"/>
        <end position="361"/>
    </location>
</feature>
<feature type="compositionally biased region" description="Low complexity" evidence="1">
    <location>
        <begin position="303"/>
        <end position="314"/>
    </location>
</feature>